<evidence type="ECO:0000313" key="3">
    <source>
        <dbReference type="EMBL" id="SFS99994.1"/>
    </source>
</evidence>
<proteinExistence type="predicted"/>
<feature type="signal peptide" evidence="1">
    <location>
        <begin position="1"/>
        <end position="28"/>
    </location>
</feature>
<feature type="chain" id="PRO_5044373245" evidence="1">
    <location>
        <begin position="29"/>
        <end position="178"/>
    </location>
</feature>
<reference evidence="4" key="1">
    <citation type="submission" date="2016-10" db="EMBL/GenBank/DDBJ databases">
        <authorList>
            <person name="Varghese N."/>
            <person name="Submissions S."/>
        </authorList>
    </citation>
    <scope>NUCLEOTIDE SEQUENCE [LARGE SCALE GENOMIC DNA]</scope>
    <source>
        <strain evidence="4">CGMCC 4.7047</strain>
    </source>
</reference>
<dbReference type="RefSeq" id="WP_093843610.1">
    <property type="nucleotide sequence ID" value="NZ_CP054938.1"/>
</dbReference>
<dbReference type="InterPro" id="IPR007921">
    <property type="entry name" value="CHAP_dom"/>
</dbReference>
<dbReference type="PROSITE" id="PS50911">
    <property type="entry name" value="CHAP"/>
    <property type="match status" value="1"/>
</dbReference>
<evidence type="ECO:0000313" key="4">
    <source>
        <dbReference type="Proteomes" id="UP000198873"/>
    </source>
</evidence>
<name>A0A1I6UF20_9ACTN</name>
<keyword evidence="1" id="KW-0732">Signal</keyword>
<keyword evidence="4" id="KW-1185">Reference proteome</keyword>
<gene>
    <name evidence="3" type="ORF">SAMN05444716_105518</name>
</gene>
<dbReference type="Gene3D" id="3.90.1720.10">
    <property type="entry name" value="endopeptidase domain like (from Nostoc punctiforme)"/>
    <property type="match status" value="1"/>
</dbReference>
<feature type="domain" description="Peptidase C51" evidence="2">
    <location>
        <begin position="47"/>
        <end position="177"/>
    </location>
</feature>
<accession>A0A1I6UF20</accession>
<evidence type="ECO:0000259" key="2">
    <source>
        <dbReference type="PROSITE" id="PS50911"/>
    </source>
</evidence>
<evidence type="ECO:0000256" key="1">
    <source>
        <dbReference type="SAM" id="SignalP"/>
    </source>
</evidence>
<sequence length="178" mass="19318">MRKPRKATRRVVAVLLAVTALASGGATAFPATTAMAASATASAATDVDPFHYPWRGDNPRHTDGHGYYRASCVSFAAWAIRSDSLPRSASPDFLGDARAWKAPRTTTTSPRVGDVAQWAAHHAGAGPQGHVAYVTAVHKDGTVQVHEYNWRGSFNNHQPNRLNVRTIPVSEPTRYLRF</sequence>
<dbReference type="Pfam" id="PF05257">
    <property type="entry name" value="CHAP"/>
    <property type="match status" value="1"/>
</dbReference>
<dbReference type="AlphaFoldDB" id="A0A1I6UF20"/>
<dbReference type="STRING" id="1176198.SAMN05444716_105518"/>
<dbReference type="EMBL" id="FPAB01000005">
    <property type="protein sequence ID" value="SFS99994.1"/>
    <property type="molecule type" value="Genomic_DNA"/>
</dbReference>
<organism evidence="3 4">
    <name type="scientific">Streptomyces harbinensis</name>
    <dbReference type="NCBI Taxonomy" id="1176198"/>
    <lineage>
        <taxon>Bacteria</taxon>
        <taxon>Bacillati</taxon>
        <taxon>Actinomycetota</taxon>
        <taxon>Actinomycetes</taxon>
        <taxon>Kitasatosporales</taxon>
        <taxon>Streptomycetaceae</taxon>
        <taxon>Streptomyces</taxon>
    </lineage>
</organism>
<dbReference type="Proteomes" id="UP000198873">
    <property type="component" value="Unassembled WGS sequence"/>
</dbReference>
<dbReference type="SUPFAM" id="SSF54001">
    <property type="entry name" value="Cysteine proteinases"/>
    <property type="match status" value="1"/>
</dbReference>
<dbReference type="InterPro" id="IPR038765">
    <property type="entry name" value="Papain-like_cys_pep_sf"/>
</dbReference>
<protein>
    <submittedName>
        <fullName evidence="3">Surface antigen</fullName>
    </submittedName>
</protein>